<sequence>MMKLGRFDIDLGMRRLRLDGQSVRLGSRAFDILAVIVSANGRLVTRDELMKAVWPGIIVEEGNIDVHLSALRKALGADRDLIVTVSGRGYQLAQPQMPEAPEQPRAMSALKPSLPARRAALVGRETATRQLCEALTCSQLVTLTGTGGIGKTSLAIDVAHQKASQFDERVSFVELTALTTQEAVLRAIAESGSLPVDSAGITVHAVAAALSETPRLLVLDNAEHVVGSVAELIERLLAGNNALRVLVTSREPLRIRSEVLFRVDPLALPKTCSTHEDILQSPAVDLFIQRANSLPANVRTDRGEIRLIGEICRRLDGIPLAIELAAARVEALGVDGVRRRLDDRLAILTGGYRTAMPRHRTLRATFDASFALLSETAQCLFQRLSLFTAPFTFESMHAVVCDSELSEEDVTDGIGELIAKSLVNVSLDESEAKYRLFESTRAYAADKLREQADMSRLASRYAQYFSMDADARSDREDAMADAPADLLAA</sequence>
<dbReference type="InterPro" id="IPR027417">
    <property type="entry name" value="P-loop_NTPase"/>
</dbReference>
<evidence type="ECO:0000256" key="2">
    <source>
        <dbReference type="PROSITE-ProRule" id="PRU01091"/>
    </source>
</evidence>
<reference evidence="4" key="1">
    <citation type="submission" date="2022-08" db="EMBL/GenBank/DDBJ databases">
        <authorList>
            <person name="Kim S.-J."/>
        </authorList>
    </citation>
    <scope>NUCLEOTIDE SEQUENCE</scope>
    <source>
        <strain evidence="4">KJ</strain>
    </source>
</reference>
<evidence type="ECO:0000256" key="1">
    <source>
        <dbReference type="ARBA" id="ARBA00023125"/>
    </source>
</evidence>
<dbReference type="Gene3D" id="1.10.10.10">
    <property type="entry name" value="Winged helix-like DNA-binding domain superfamily/Winged helix DNA-binding domain"/>
    <property type="match status" value="1"/>
</dbReference>
<dbReference type="PANTHER" id="PTHR47691">
    <property type="entry name" value="REGULATOR-RELATED"/>
    <property type="match status" value="1"/>
</dbReference>
<dbReference type="InterPro" id="IPR016032">
    <property type="entry name" value="Sig_transdc_resp-reg_C-effctor"/>
</dbReference>
<dbReference type="PRINTS" id="PR00364">
    <property type="entry name" value="DISEASERSIST"/>
</dbReference>
<dbReference type="SMART" id="SM00862">
    <property type="entry name" value="Trans_reg_C"/>
    <property type="match status" value="1"/>
</dbReference>
<dbReference type="GO" id="GO:0000160">
    <property type="term" value="P:phosphorelay signal transduction system"/>
    <property type="evidence" value="ECO:0007669"/>
    <property type="project" value="InterPro"/>
</dbReference>
<organism evidence="4 5">
    <name type="scientific">Paraburkholderia fungorum</name>
    <dbReference type="NCBI Taxonomy" id="134537"/>
    <lineage>
        <taxon>Bacteria</taxon>
        <taxon>Pseudomonadati</taxon>
        <taxon>Pseudomonadota</taxon>
        <taxon>Betaproteobacteria</taxon>
        <taxon>Burkholderiales</taxon>
        <taxon>Burkholderiaceae</taxon>
        <taxon>Paraburkholderia</taxon>
    </lineage>
</organism>
<protein>
    <submittedName>
        <fullName evidence="4">Winged helix-turn-helix domain-containing protein</fullName>
    </submittedName>
</protein>
<dbReference type="InterPro" id="IPR058852">
    <property type="entry name" value="HTH_77"/>
</dbReference>
<dbReference type="AlphaFoldDB" id="A0AAP5Q451"/>
<dbReference type="GO" id="GO:0003677">
    <property type="term" value="F:DNA binding"/>
    <property type="evidence" value="ECO:0007669"/>
    <property type="project" value="UniProtKB-UniRule"/>
</dbReference>
<dbReference type="InterPro" id="IPR001867">
    <property type="entry name" value="OmpR/PhoB-type_DNA-bd"/>
</dbReference>
<evidence type="ECO:0000313" key="4">
    <source>
        <dbReference type="EMBL" id="MDT8836813.1"/>
    </source>
</evidence>
<dbReference type="CDD" id="cd00383">
    <property type="entry name" value="trans_reg_C"/>
    <property type="match status" value="1"/>
</dbReference>
<evidence type="ECO:0000259" key="3">
    <source>
        <dbReference type="PROSITE" id="PS51755"/>
    </source>
</evidence>
<keyword evidence="1 2" id="KW-0238">DNA-binding</keyword>
<dbReference type="PANTHER" id="PTHR47691:SF3">
    <property type="entry name" value="HTH-TYPE TRANSCRIPTIONAL REGULATOR RV0890C-RELATED"/>
    <property type="match status" value="1"/>
</dbReference>
<dbReference type="PROSITE" id="PS51755">
    <property type="entry name" value="OMPR_PHOB"/>
    <property type="match status" value="1"/>
</dbReference>
<dbReference type="Proteomes" id="UP001246473">
    <property type="component" value="Unassembled WGS sequence"/>
</dbReference>
<dbReference type="RefSeq" id="WP_106352715.1">
    <property type="nucleotide sequence ID" value="NZ_JANSLM010000002.1"/>
</dbReference>
<feature type="DNA-binding region" description="OmpR/PhoB-type" evidence="2">
    <location>
        <begin position="1"/>
        <end position="94"/>
    </location>
</feature>
<name>A0AAP5Q451_9BURK</name>
<dbReference type="Pfam" id="PF00486">
    <property type="entry name" value="Trans_reg_C"/>
    <property type="match status" value="1"/>
</dbReference>
<dbReference type="GO" id="GO:0016887">
    <property type="term" value="F:ATP hydrolysis activity"/>
    <property type="evidence" value="ECO:0007669"/>
    <property type="project" value="InterPro"/>
</dbReference>
<gene>
    <name evidence="4" type="ORF">ParKJ_05275</name>
</gene>
<evidence type="ECO:0000313" key="5">
    <source>
        <dbReference type="Proteomes" id="UP001246473"/>
    </source>
</evidence>
<dbReference type="Gene3D" id="3.40.50.300">
    <property type="entry name" value="P-loop containing nucleotide triphosphate hydrolases"/>
    <property type="match status" value="1"/>
</dbReference>
<dbReference type="SUPFAM" id="SSF52540">
    <property type="entry name" value="P-loop containing nucleoside triphosphate hydrolases"/>
    <property type="match status" value="1"/>
</dbReference>
<dbReference type="EMBL" id="JANSLM010000002">
    <property type="protein sequence ID" value="MDT8836813.1"/>
    <property type="molecule type" value="Genomic_DNA"/>
</dbReference>
<feature type="domain" description="OmpR/PhoB-type" evidence="3">
    <location>
        <begin position="1"/>
        <end position="94"/>
    </location>
</feature>
<dbReference type="InterPro" id="IPR049945">
    <property type="entry name" value="AAA_22"/>
</dbReference>
<proteinExistence type="predicted"/>
<dbReference type="Pfam" id="PF13401">
    <property type="entry name" value="AAA_22"/>
    <property type="match status" value="1"/>
</dbReference>
<dbReference type="SUPFAM" id="SSF46894">
    <property type="entry name" value="C-terminal effector domain of the bipartite response regulators"/>
    <property type="match status" value="1"/>
</dbReference>
<accession>A0AAP5Q451</accession>
<dbReference type="Pfam" id="PF25872">
    <property type="entry name" value="HTH_77"/>
    <property type="match status" value="1"/>
</dbReference>
<dbReference type="GO" id="GO:0006355">
    <property type="term" value="P:regulation of DNA-templated transcription"/>
    <property type="evidence" value="ECO:0007669"/>
    <property type="project" value="InterPro"/>
</dbReference>
<comment type="caution">
    <text evidence="4">The sequence shown here is derived from an EMBL/GenBank/DDBJ whole genome shotgun (WGS) entry which is preliminary data.</text>
</comment>
<dbReference type="InterPro" id="IPR036388">
    <property type="entry name" value="WH-like_DNA-bd_sf"/>
</dbReference>